<name>A0A7I8C2L0_9BURK</name>
<dbReference type="KEGG" id="plad:PPGU16_83490"/>
<evidence type="ECO:0000313" key="2">
    <source>
        <dbReference type="Proteomes" id="UP000510888"/>
    </source>
</evidence>
<accession>A0A7I8C2L0</accession>
<dbReference type="RefSeq" id="WP_180727457.1">
    <property type="nucleotide sequence ID" value="NZ_AP023177.1"/>
</dbReference>
<sequence length="162" mass="18705">MFEETWKPVQSVAELEALLRRVAADIKSENGARPNTSAASEEYLKKAGSIVELIQNLEREYVRLTGDSPAVRKRAKSLAYEFAQRTTGLSLDSVKLYARCYEKFGGMPDAWEYLRISDMQLLLPDDADADLIRYIAERRKDTPDLRREEVRELIRRYRMAQA</sequence>
<gene>
    <name evidence="1" type="ORF">PPGU16_83490</name>
</gene>
<proteinExistence type="predicted"/>
<dbReference type="AlphaFoldDB" id="A0A7I8C2L0"/>
<dbReference type="Proteomes" id="UP000510888">
    <property type="component" value="Plasmid PPGU16_p2"/>
</dbReference>
<keyword evidence="1" id="KW-0614">Plasmid</keyword>
<evidence type="ECO:0000313" key="1">
    <source>
        <dbReference type="EMBL" id="BCF95282.1"/>
    </source>
</evidence>
<geneLocation type="plasmid" evidence="1 2">
    <name>PPGU16_p2</name>
</geneLocation>
<reference evidence="1 2" key="1">
    <citation type="journal article" date="2020" name="Genes (Basel)">
        <title>Genomic Comparison of Insect Gut Symbionts from Divergent Burkholderia Subclades.</title>
        <authorList>
            <person name="Takeshita K."/>
            <person name="Kikuchi Y."/>
        </authorList>
    </citation>
    <scope>NUCLEOTIDE SEQUENCE [LARGE SCALE GENOMIC DNA]</scope>
    <source>
        <strain evidence="1 2">PGU16</strain>
        <plasmid evidence="1 2">PPGU16_p2</plasmid>
    </source>
</reference>
<organism evidence="1 2">
    <name type="scientific">Paraburkholderia largidicola</name>
    <dbReference type="NCBI Taxonomy" id="3014751"/>
    <lineage>
        <taxon>Bacteria</taxon>
        <taxon>Pseudomonadati</taxon>
        <taxon>Pseudomonadota</taxon>
        <taxon>Betaproteobacteria</taxon>
        <taxon>Burkholderiales</taxon>
        <taxon>Burkholderiaceae</taxon>
        <taxon>Paraburkholderia</taxon>
    </lineage>
</organism>
<dbReference type="EMBL" id="AP023177">
    <property type="protein sequence ID" value="BCF95282.1"/>
    <property type="molecule type" value="Genomic_DNA"/>
</dbReference>
<keyword evidence="2" id="KW-1185">Reference proteome</keyword>
<protein>
    <submittedName>
        <fullName evidence="1">Uncharacterized protein</fullName>
    </submittedName>
</protein>